<gene>
    <name evidence="1" type="ORF">BZL30_8929</name>
</gene>
<evidence type="ECO:0000313" key="1">
    <source>
        <dbReference type="EMBL" id="OOK64913.1"/>
    </source>
</evidence>
<dbReference type="AlphaFoldDB" id="A0A1V3WD49"/>
<evidence type="ECO:0000313" key="2">
    <source>
        <dbReference type="Proteomes" id="UP000189229"/>
    </source>
</evidence>
<accession>A0A1V3WD49</accession>
<protein>
    <submittedName>
        <fullName evidence="1">Putative cytochrome P450 domain protein</fullName>
    </submittedName>
</protein>
<dbReference type="Proteomes" id="UP000189229">
    <property type="component" value="Unassembled WGS sequence"/>
</dbReference>
<name>A0A1V3WD49_MYCKA</name>
<organism evidence="1 2">
    <name type="scientific">Mycobacterium kansasii</name>
    <dbReference type="NCBI Taxonomy" id="1768"/>
    <lineage>
        <taxon>Bacteria</taxon>
        <taxon>Bacillati</taxon>
        <taxon>Actinomycetota</taxon>
        <taxon>Actinomycetes</taxon>
        <taxon>Mycobacteriales</taxon>
        <taxon>Mycobacteriaceae</taxon>
        <taxon>Mycobacterium</taxon>
    </lineage>
</organism>
<reference evidence="1 2" key="1">
    <citation type="submission" date="2017-02" db="EMBL/GenBank/DDBJ databases">
        <title>Complete genome sequences of Mycobacterium kansasii strains isolated from rhesus macaques.</title>
        <authorList>
            <person name="Panda A."/>
            <person name="Nagaraj S."/>
            <person name="Zhao X."/>
            <person name="Tettelin H."/>
            <person name="Detolla L.J."/>
        </authorList>
    </citation>
    <scope>NUCLEOTIDE SEQUENCE [LARGE SCALE GENOMIC DNA]</scope>
    <source>
        <strain evidence="1 2">11-3813</strain>
    </source>
</reference>
<comment type="caution">
    <text evidence="1">The sequence shown here is derived from an EMBL/GenBank/DDBJ whole genome shotgun (WGS) entry which is preliminary data.</text>
</comment>
<sequence length="46" mass="5277">MEMVLIAAIMSQRFVFDLEPHYPVELEATLTLRPKHGLHLIGSERS</sequence>
<proteinExistence type="predicted"/>
<dbReference type="EMBL" id="MVBM01000011">
    <property type="protein sequence ID" value="OOK64913.1"/>
    <property type="molecule type" value="Genomic_DNA"/>
</dbReference>